<proteinExistence type="predicted"/>
<reference evidence="1 2" key="1">
    <citation type="submission" date="2013-02" db="EMBL/GenBank/DDBJ databases">
        <title>The Genome Sequence of Helicobacter bilis WiWa.</title>
        <authorList>
            <consortium name="The Broad Institute Genome Sequencing Platform"/>
            <person name="Ward D."/>
            <person name="Overstreet A.-M.C."/>
            <person name="Ramer-Tait A.E."/>
            <person name="Phillips G.J."/>
            <person name="Wannemuehler M.J."/>
            <person name="Walker B."/>
            <person name="Young S.K."/>
            <person name="Zeng Q."/>
            <person name="Gargeya S."/>
            <person name="Fitzgerald M."/>
            <person name="Haas B."/>
            <person name="Abouelleil A."/>
            <person name="Alvarado L."/>
            <person name="Arachchi H.M."/>
            <person name="Berlin A.M."/>
            <person name="Chapman S.B."/>
            <person name="Dewar J."/>
            <person name="Goldberg J."/>
            <person name="Griggs A."/>
            <person name="Gujja S."/>
            <person name="Hansen M."/>
            <person name="Howarth C."/>
            <person name="Imamovic A."/>
            <person name="Larimer J."/>
            <person name="McCowan C."/>
            <person name="Murphy C."/>
            <person name="Neiman D."/>
            <person name="Pearson M."/>
            <person name="Priest M."/>
            <person name="Roberts A."/>
            <person name="Saif S."/>
            <person name="Shea T."/>
            <person name="Sisk P."/>
            <person name="Sykes S."/>
            <person name="Wortman J."/>
            <person name="Nusbaum C."/>
            <person name="Birren B."/>
        </authorList>
    </citation>
    <scope>NUCLEOTIDE SEQUENCE [LARGE SCALE GENOMIC DNA]</scope>
    <source>
        <strain evidence="1 2">WiWa</strain>
    </source>
</reference>
<name>N2BJM6_9HELI</name>
<dbReference type="AlphaFoldDB" id="N2BJM6"/>
<protein>
    <submittedName>
        <fullName evidence="1">Uncharacterized protein</fullName>
    </submittedName>
</protein>
<evidence type="ECO:0000313" key="2">
    <source>
        <dbReference type="Proteomes" id="UP000012527"/>
    </source>
</evidence>
<organism evidence="1 2">
    <name type="scientific">Helicobacter bilis WiWa</name>
    <dbReference type="NCBI Taxonomy" id="1235804"/>
    <lineage>
        <taxon>Bacteria</taxon>
        <taxon>Pseudomonadati</taxon>
        <taxon>Campylobacterota</taxon>
        <taxon>Epsilonproteobacteria</taxon>
        <taxon>Campylobacterales</taxon>
        <taxon>Helicobacteraceae</taxon>
        <taxon>Helicobacter</taxon>
    </lineage>
</organism>
<sequence length="97" mass="11856">MIGKVLKKKSILLTQDYLEYSSQNDRYMYRYEDKSDTRIKKVVFLFFNDSIKLGNLYKIDFEAFWHNGKKYLERESIGSYRFEWRKSYETCSLFGKD</sequence>
<accession>N2BJM6</accession>
<dbReference type="PATRIC" id="fig|1235804.3.peg.2474"/>
<gene>
    <name evidence="1" type="ORF">C826_02251</name>
</gene>
<dbReference type="EMBL" id="AQFW01000023">
    <property type="protein sequence ID" value="EMZ37014.1"/>
    <property type="molecule type" value="Genomic_DNA"/>
</dbReference>
<dbReference type="Proteomes" id="UP000012527">
    <property type="component" value="Unassembled WGS sequence"/>
</dbReference>
<comment type="caution">
    <text evidence="1">The sequence shown here is derived from an EMBL/GenBank/DDBJ whole genome shotgun (WGS) entry which is preliminary data.</text>
</comment>
<evidence type="ECO:0000313" key="1">
    <source>
        <dbReference type="EMBL" id="EMZ37014.1"/>
    </source>
</evidence>
<dbReference type="HOGENOM" id="CLU_2342874_0_0_7"/>